<dbReference type="GO" id="GO:0005829">
    <property type="term" value="C:cytosol"/>
    <property type="evidence" value="ECO:0007669"/>
    <property type="project" value="TreeGrafter"/>
</dbReference>
<keyword evidence="7" id="KW-1185">Reference proteome</keyword>
<evidence type="ECO:0000256" key="3">
    <source>
        <dbReference type="ARBA" id="ARBA00023125"/>
    </source>
</evidence>
<dbReference type="SUPFAM" id="SSF46785">
    <property type="entry name" value="Winged helix' DNA-binding domain"/>
    <property type="match status" value="1"/>
</dbReference>
<dbReference type="InterPro" id="IPR036390">
    <property type="entry name" value="WH_DNA-bd_sf"/>
</dbReference>
<proteinExistence type="inferred from homology"/>
<dbReference type="PANTHER" id="PTHR30419">
    <property type="entry name" value="HTH-TYPE TRANSCRIPTIONAL REGULATOR YBHD"/>
    <property type="match status" value="1"/>
</dbReference>
<dbReference type="PROSITE" id="PS50931">
    <property type="entry name" value="HTH_LYSR"/>
    <property type="match status" value="1"/>
</dbReference>
<organism evidence="6 7">
    <name type="scientific">Lacticaseibacillus manihotivorans DSM 13343 = JCM 12514</name>
    <dbReference type="NCBI Taxonomy" id="1423769"/>
    <lineage>
        <taxon>Bacteria</taxon>
        <taxon>Bacillati</taxon>
        <taxon>Bacillota</taxon>
        <taxon>Bacilli</taxon>
        <taxon>Lactobacillales</taxon>
        <taxon>Lactobacillaceae</taxon>
        <taxon>Lacticaseibacillus</taxon>
    </lineage>
</organism>
<keyword evidence="4" id="KW-0804">Transcription</keyword>
<protein>
    <recommendedName>
        <fullName evidence="5">HTH lysR-type domain-containing protein</fullName>
    </recommendedName>
</protein>
<dbReference type="GO" id="GO:0003700">
    <property type="term" value="F:DNA-binding transcription factor activity"/>
    <property type="evidence" value="ECO:0007669"/>
    <property type="project" value="InterPro"/>
</dbReference>
<dbReference type="Pfam" id="PF03466">
    <property type="entry name" value="LysR_substrate"/>
    <property type="match status" value="1"/>
</dbReference>
<sequence>MNIAQLQGFVYTAQTGSITQGAKQAFVSQPAMTKMIQELEKELGVPLFDRVGRGIQINDQGRAFLNYVEAGLDQIQMGVEAVSKPIIKKRPIRLLVEVASALIPDIITTIHQIYPESPIQLTQRIAAVNETREFDFTISTHQPRPDRRSVPLLTEEIMIGSMDPSLTSGGLITPDTLSKQPIVSLDLHTPLRDTMETYFKKHDLNLNYQYESDDPASIRAMLSTGVGVGFIPSVTWAATGKFLNLARLTPDPPFRTIYLTEGQTKEDTQTRQVANALVALFVSERAHELSI</sequence>
<feature type="domain" description="HTH lysR-type" evidence="5">
    <location>
        <begin position="1"/>
        <end position="58"/>
    </location>
</feature>
<evidence type="ECO:0000256" key="2">
    <source>
        <dbReference type="ARBA" id="ARBA00023015"/>
    </source>
</evidence>
<gene>
    <name evidence="6" type="ORF">FD01_GL000595</name>
</gene>
<dbReference type="PRINTS" id="PR00039">
    <property type="entry name" value="HTHLYSR"/>
</dbReference>
<reference evidence="6 7" key="1">
    <citation type="journal article" date="2015" name="Genome Announc.">
        <title>Expanding the biotechnology potential of lactobacilli through comparative genomics of 213 strains and associated genera.</title>
        <authorList>
            <person name="Sun Z."/>
            <person name="Harris H.M."/>
            <person name="McCann A."/>
            <person name="Guo C."/>
            <person name="Argimon S."/>
            <person name="Zhang W."/>
            <person name="Yang X."/>
            <person name="Jeffery I.B."/>
            <person name="Cooney J.C."/>
            <person name="Kagawa T.F."/>
            <person name="Liu W."/>
            <person name="Song Y."/>
            <person name="Salvetti E."/>
            <person name="Wrobel A."/>
            <person name="Rasinkangas P."/>
            <person name="Parkhill J."/>
            <person name="Rea M.C."/>
            <person name="O'Sullivan O."/>
            <person name="Ritari J."/>
            <person name="Douillard F.P."/>
            <person name="Paul Ross R."/>
            <person name="Yang R."/>
            <person name="Briner A.E."/>
            <person name="Felis G.E."/>
            <person name="de Vos W.M."/>
            <person name="Barrangou R."/>
            <person name="Klaenhammer T.R."/>
            <person name="Caufield P.W."/>
            <person name="Cui Y."/>
            <person name="Zhang H."/>
            <person name="O'Toole P.W."/>
        </authorList>
    </citation>
    <scope>NUCLEOTIDE SEQUENCE [LARGE SCALE GENOMIC DNA]</scope>
    <source>
        <strain evidence="6 7">DSM 13343</strain>
    </source>
</reference>
<dbReference type="InterPro" id="IPR000847">
    <property type="entry name" value="LysR_HTH_N"/>
</dbReference>
<dbReference type="PATRIC" id="fig|1423769.4.peg.633"/>
<dbReference type="OrthoDB" id="9803735at2"/>
<keyword evidence="3" id="KW-0238">DNA-binding</keyword>
<dbReference type="CDD" id="cd05466">
    <property type="entry name" value="PBP2_LTTR_substrate"/>
    <property type="match status" value="1"/>
</dbReference>
<dbReference type="InterPro" id="IPR050950">
    <property type="entry name" value="HTH-type_LysR_regulators"/>
</dbReference>
<dbReference type="AlphaFoldDB" id="A0A0R1R8Z1"/>
<dbReference type="Gene3D" id="3.40.190.290">
    <property type="match status" value="1"/>
</dbReference>
<dbReference type="Proteomes" id="UP000051790">
    <property type="component" value="Unassembled WGS sequence"/>
</dbReference>
<evidence type="ECO:0000313" key="6">
    <source>
        <dbReference type="EMBL" id="KRL53430.1"/>
    </source>
</evidence>
<dbReference type="GO" id="GO:0003677">
    <property type="term" value="F:DNA binding"/>
    <property type="evidence" value="ECO:0007669"/>
    <property type="project" value="UniProtKB-KW"/>
</dbReference>
<comment type="similarity">
    <text evidence="1">Belongs to the LysR transcriptional regulatory family.</text>
</comment>
<evidence type="ECO:0000259" key="5">
    <source>
        <dbReference type="PROSITE" id="PS50931"/>
    </source>
</evidence>
<accession>A0A0R1R8Z1</accession>
<dbReference type="EMBL" id="AZEU01000013">
    <property type="protein sequence ID" value="KRL53430.1"/>
    <property type="molecule type" value="Genomic_DNA"/>
</dbReference>
<dbReference type="Pfam" id="PF00126">
    <property type="entry name" value="HTH_1"/>
    <property type="match status" value="1"/>
</dbReference>
<dbReference type="SUPFAM" id="SSF53850">
    <property type="entry name" value="Periplasmic binding protein-like II"/>
    <property type="match status" value="1"/>
</dbReference>
<evidence type="ECO:0000256" key="4">
    <source>
        <dbReference type="ARBA" id="ARBA00023163"/>
    </source>
</evidence>
<dbReference type="InterPro" id="IPR036388">
    <property type="entry name" value="WH-like_DNA-bd_sf"/>
</dbReference>
<name>A0A0R1R8Z1_9LACO</name>
<dbReference type="InterPro" id="IPR005119">
    <property type="entry name" value="LysR_subst-bd"/>
</dbReference>
<evidence type="ECO:0000313" key="7">
    <source>
        <dbReference type="Proteomes" id="UP000051790"/>
    </source>
</evidence>
<dbReference type="RefSeq" id="WP_056962274.1">
    <property type="nucleotide sequence ID" value="NZ_AZEU01000013.1"/>
</dbReference>
<dbReference type="Gene3D" id="1.10.10.10">
    <property type="entry name" value="Winged helix-like DNA-binding domain superfamily/Winged helix DNA-binding domain"/>
    <property type="match status" value="1"/>
</dbReference>
<keyword evidence="2" id="KW-0805">Transcription regulation</keyword>
<comment type="caution">
    <text evidence="6">The sequence shown here is derived from an EMBL/GenBank/DDBJ whole genome shotgun (WGS) entry which is preliminary data.</text>
</comment>
<evidence type="ECO:0000256" key="1">
    <source>
        <dbReference type="ARBA" id="ARBA00009437"/>
    </source>
</evidence>